<dbReference type="InterPro" id="IPR041588">
    <property type="entry name" value="Integrase_H2C2"/>
</dbReference>
<reference evidence="2 3" key="1">
    <citation type="submission" date="2023-08" db="EMBL/GenBank/DDBJ databases">
        <title>A Necator americanus chromosomal reference genome.</title>
        <authorList>
            <person name="Ilik V."/>
            <person name="Petrzelkova K.J."/>
            <person name="Pardy F."/>
            <person name="Fuh T."/>
            <person name="Niatou-Singa F.S."/>
            <person name="Gouil Q."/>
            <person name="Baker L."/>
            <person name="Ritchie M.E."/>
            <person name="Jex A.R."/>
            <person name="Gazzola D."/>
            <person name="Li H."/>
            <person name="Toshio Fujiwara R."/>
            <person name="Zhan B."/>
            <person name="Aroian R.V."/>
            <person name="Pafco B."/>
            <person name="Schwarz E.M."/>
        </authorList>
    </citation>
    <scope>NUCLEOTIDE SEQUENCE [LARGE SCALE GENOMIC DNA]</scope>
    <source>
        <strain evidence="2 3">Aroian</strain>
        <tissue evidence="2">Whole animal</tissue>
    </source>
</reference>
<dbReference type="Proteomes" id="UP001303046">
    <property type="component" value="Unassembled WGS sequence"/>
</dbReference>
<keyword evidence="3" id="KW-1185">Reference proteome</keyword>
<dbReference type="Gene3D" id="3.30.420.10">
    <property type="entry name" value="Ribonuclease H-like superfamily/Ribonuclease H"/>
    <property type="match status" value="2"/>
</dbReference>
<evidence type="ECO:0000259" key="1">
    <source>
        <dbReference type="PROSITE" id="PS50994"/>
    </source>
</evidence>
<gene>
    <name evidence="2" type="primary">Necator_chrX.g22250</name>
    <name evidence="2" type="ORF">RB195_022089</name>
</gene>
<feature type="domain" description="Integrase catalytic" evidence="1">
    <location>
        <begin position="487"/>
        <end position="619"/>
    </location>
</feature>
<evidence type="ECO:0000313" key="2">
    <source>
        <dbReference type="EMBL" id="KAK6760886.1"/>
    </source>
</evidence>
<proteinExistence type="predicted"/>
<sequence length="619" mass="70325">MNLREFRINSTEVNQTLPEGCLGANPNPKVLGIQWLSEDDMMKITCRSSENAAITKRTVSEQVAAVYDPLGWLTPLMLKPKLFLQGLWKHKKVSDGSRSSPAEVVAFTDASKSAMATCVYLVQNHKAILLMAKSKLPSLKTKSTIPKLEMNALIMGTRLANSTYQAIIDRLNVTEITIFTGSEIALSWLRNPQLSTNGGILARNRSQEIRKLAEQLRQVNFTVKFGYVNTTVNPADYGTRGLTKEELANKQIWWNGPSFLNNSKDNWPSRYQLVQANHSENVCMAVNSPQPELAETVDLTRYSSIRKATSSFAYALRWLERIIKRTNPDLQAHLLENIPELRTHHMDDFISVSEYDSSLMLLIRNHQKVHVEGKINIRRDKLIPMKDPKKIVRCRGRLWNSDLTKDAQLPILIAEKTPLASLIIEEAHGTFHLSTAHTMAKVRKKFWIPQLRRQVQKILQRCVPCQKMNNLSFRYPEMSHLPTRRVTRTRPFQHLGIGYFSPITTKQATEERDKAYGIIITCTVTRLIHLDCVGDMSTENLLHDDCVTTIFARRGVPETITSDNGSYFLLANQILNYVAAQATDKTVAQFMVSKGILWKTNTPYAPWQGAFYEQDRGDP</sequence>
<dbReference type="Gene3D" id="1.10.340.70">
    <property type="match status" value="1"/>
</dbReference>
<dbReference type="InterPro" id="IPR012337">
    <property type="entry name" value="RNaseH-like_sf"/>
</dbReference>
<dbReference type="Pfam" id="PF17921">
    <property type="entry name" value="Integrase_H2C2"/>
    <property type="match status" value="1"/>
</dbReference>
<dbReference type="InterPro" id="IPR036397">
    <property type="entry name" value="RNaseH_sf"/>
</dbReference>
<name>A0ABR1EGM4_NECAM</name>
<evidence type="ECO:0000313" key="3">
    <source>
        <dbReference type="Proteomes" id="UP001303046"/>
    </source>
</evidence>
<accession>A0ABR1EGM4</accession>
<dbReference type="InterPro" id="IPR001584">
    <property type="entry name" value="Integrase_cat-core"/>
</dbReference>
<comment type="caution">
    <text evidence="2">The sequence shown here is derived from an EMBL/GenBank/DDBJ whole genome shotgun (WGS) entry which is preliminary data.</text>
</comment>
<protein>
    <recommendedName>
        <fullName evidence="1">Integrase catalytic domain-containing protein</fullName>
    </recommendedName>
</protein>
<organism evidence="2 3">
    <name type="scientific">Necator americanus</name>
    <name type="common">Human hookworm</name>
    <dbReference type="NCBI Taxonomy" id="51031"/>
    <lineage>
        <taxon>Eukaryota</taxon>
        <taxon>Metazoa</taxon>
        <taxon>Ecdysozoa</taxon>
        <taxon>Nematoda</taxon>
        <taxon>Chromadorea</taxon>
        <taxon>Rhabditida</taxon>
        <taxon>Rhabditina</taxon>
        <taxon>Rhabditomorpha</taxon>
        <taxon>Strongyloidea</taxon>
        <taxon>Ancylostomatidae</taxon>
        <taxon>Bunostominae</taxon>
        <taxon>Necator</taxon>
    </lineage>
</organism>
<dbReference type="Pfam" id="PF05380">
    <property type="entry name" value="Peptidase_A17"/>
    <property type="match status" value="2"/>
</dbReference>
<dbReference type="SUPFAM" id="SSF53098">
    <property type="entry name" value="Ribonuclease H-like"/>
    <property type="match status" value="1"/>
</dbReference>
<dbReference type="PROSITE" id="PS50994">
    <property type="entry name" value="INTEGRASE"/>
    <property type="match status" value="1"/>
</dbReference>
<dbReference type="PANTHER" id="PTHR47331">
    <property type="entry name" value="PHD-TYPE DOMAIN-CONTAINING PROTEIN"/>
    <property type="match status" value="1"/>
</dbReference>
<dbReference type="InterPro" id="IPR008042">
    <property type="entry name" value="Retrotrans_Pao"/>
</dbReference>
<dbReference type="EMBL" id="JAVFWL010000006">
    <property type="protein sequence ID" value="KAK6760886.1"/>
    <property type="molecule type" value="Genomic_DNA"/>
</dbReference>